<protein>
    <submittedName>
        <fullName evidence="2">Uncharacterized protein</fullName>
    </submittedName>
</protein>
<reference evidence="2 3" key="1">
    <citation type="submission" date="2024-01" db="EMBL/GenBank/DDBJ databases">
        <title>A draft genome for a cacao thread blight-causing isolate of Paramarasmius palmivorus.</title>
        <authorList>
            <person name="Baruah I.K."/>
            <person name="Bukari Y."/>
            <person name="Amoako-Attah I."/>
            <person name="Meinhardt L.W."/>
            <person name="Bailey B.A."/>
            <person name="Cohen S.P."/>
        </authorList>
    </citation>
    <scope>NUCLEOTIDE SEQUENCE [LARGE SCALE GENOMIC DNA]</scope>
    <source>
        <strain evidence="2 3">GH-12</strain>
    </source>
</reference>
<comment type="caution">
    <text evidence="2">The sequence shown here is derived from an EMBL/GenBank/DDBJ whole genome shotgun (WGS) entry which is preliminary data.</text>
</comment>
<accession>A0AAW0CIL9</accession>
<dbReference type="SUPFAM" id="SSF89796">
    <property type="entry name" value="CoA-transferase family III (CaiB/BaiF)"/>
    <property type="match status" value="2"/>
</dbReference>
<name>A0AAW0CIL9_9AGAR</name>
<dbReference type="AlphaFoldDB" id="A0AAW0CIL9"/>
<evidence type="ECO:0000313" key="2">
    <source>
        <dbReference type="EMBL" id="KAK7038870.1"/>
    </source>
</evidence>
<dbReference type="PANTHER" id="PTHR48229:SF2">
    <property type="entry name" value="CAIB_BAIF FAMILY PROTEIN"/>
    <property type="match status" value="1"/>
</dbReference>
<evidence type="ECO:0000256" key="1">
    <source>
        <dbReference type="ARBA" id="ARBA00008383"/>
    </source>
</evidence>
<dbReference type="Pfam" id="PF02515">
    <property type="entry name" value="CoA_transf_3"/>
    <property type="match status" value="1"/>
</dbReference>
<dbReference type="GO" id="GO:0003824">
    <property type="term" value="F:catalytic activity"/>
    <property type="evidence" value="ECO:0007669"/>
    <property type="project" value="InterPro"/>
</dbReference>
<gene>
    <name evidence="2" type="ORF">VNI00_010500</name>
</gene>
<proteinExistence type="inferred from homology"/>
<sequence>MTLYSVPAEAFKLLQNGLVLNPLHASAPSEIRSRKLCQLVEYQGSNVSSIPVNWRYAESISAIKGFQACMVNVLLEKKSGLVPQKVVINTDHASLISMSWALSEIHLNGDSEKITVRTTDKFNELFPLQYKDSHYQSPHNLACINIYKTKDGRFYQPHGSLDATSTQAALGIPHVYEARDGENVYAIYEEKVAQRNAADLDKEMNDEYRQAGTICQSIEEYLSSEHGKANAHVGLYEVHHEPNASQKPCWWSTPNTPDPRRPLFGLKVVDLTRIIAGPTITRELAELGASVMRITSPNVSDMQFVNLDLGWGKWNVYLDLTKEADKERLRELIRECDVVVDGYRPGVMDRLGFEKDDVLRMVQVRPRGVVYVRLNCYGWNGPLASRSGWQQISDANTGVPWDMMNQLVRYFLTRITGDTGVAGATGIIQALIERGEKGGSYIVDVALNYYTQWMINSCGTYPPDVWQKLWQRHGKPVFHHKDNMDVTIPVVFGLLEKNTPGLFDPAFFEVRENRAIGASVKTVKPILNFPGGAVTLGFNVGCRPNGVDRPVWPTDLLTEVIR</sequence>
<dbReference type="InterPro" id="IPR052985">
    <property type="entry name" value="CoA-trans_III_biosynth/detox"/>
</dbReference>
<dbReference type="PANTHER" id="PTHR48229">
    <property type="entry name" value="CAIB/BAIF FAMILY ENZYME (AFU_ORTHOLOGUE AFUA_1G05360)-RELATED"/>
    <property type="match status" value="1"/>
</dbReference>
<keyword evidence="3" id="KW-1185">Reference proteome</keyword>
<dbReference type="InterPro" id="IPR023606">
    <property type="entry name" value="CoA-Trfase_III_dom_1_sf"/>
</dbReference>
<dbReference type="Gene3D" id="3.40.50.10540">
    <property type="entry name" value="Crotonobetainyl-coa:carnitine coa-transferase, domain 1"/>
    <property type="match status" value="1"/>
</dbReference>
<evidence type="ECO:0000313" key="3">
    <source>
        <dbReference type="Proteomes" id="UP001383192"/>
    </source>
</evidence>
<dbReference type="EMBL" id="JAYKXP010000042">
    <property type="protein sequence ID" value="KAK7038870.1"/>
    <property type="molecule type" value="Genomic_DNA"/>
</dbReference>
<organism evidence="2 3">
    <name type="scientific">Paramarasmius palmivorus</name>
    <dbReference type="NCBI Taxonomy" id="297713"/>
    <lineage>
        <taxon>Eukaryota</taxon>
        <taxon>Fungi</taxon>
        <taxon>Dikarya</taxon>
        <taxon>Basidiomycota</taxon>
        <taxon>Agaricomycotina</taxon>
        <taxon>Agaricomycetes</taxon>
        <taxon>Agaricomycetidae</taxon>
        <taxon>Agaricales</taxon>
        <taxon>Marasmiineae</taxon>
        <taxon>Marasmiaceae</taxon>
        <taxon>Paramarasmius</taxon>
    </lineage>
</organism>
<comment type="similarity">
    <text evidence="1">Belongs to the CoA-transferase III family.</text>
</comment>
<dbReference type="InterPro" id="IPR003673">
    <property type="entry name" value="CoA-Trfase_fam_III"/>
</dbReference>
<dbReference type="Proteomes" id="UP001383192">
    <property type="component" value="Unassembled WGS sequence"/>
</dbReference>